<keyword evidence="1" id="KW-0472">Membrane</keyword>
<keyword evidence="3" id="KW-1185">Reference proteome</keyword>
<keyword evidence="1" id="KW-1133">Transmembrane helix</keyword>
<proteinExistence type="predicted"/>
<dbReference type="EMBL" id="JBHRZH010000036">
    <property type="protein sequence ID" value="MFC3765241.1"/>
    <property type="molecule type" value="Genomic_DNA"/>
</dbReference>
<gene>
    <name evidence="2" type="ORF">ACFOUW_30705</name>
</gene>
<keyword evidence="1" id="KW-0812">Transmembrane</keyword>
<feature type="transmembrane region" description="Helical" evidence="1">
    <location>
        <begin position="189"/>
        <end position="211"/>
    </location>
</feature>
<evidence type="ECO:0000256" key="1">
    <source>
        <dbReference type="SAM" id="Phobius"/>
    </source>
</evidence>
<dbReference type="InterPro" id="IPR009781">
    <property type="entry name" value="DUF1345"/>
</dbReference>
<name>A0ABV7YJ82_9ACTN</name>
<dbReference type="RefSeq" id="WP_205119067.1">
    <property type="nucleotide sequence ID" value="NZ_JAFBCM010000001.1"/>
</dbReference>
<dbReference type="Pfam" id="PF07077">
    <property type="entry name" value="DUF1345"/>
    <property type="match status" value="1"/>
</dbReference>
<accession>A0ABV7YJ82</accession>
<evidence type="ECO:0000313" key="3">
    <source>
        <dbReference type="Proteomes" id="UP001595699"/>
    </source>
</evidence>
<evidence type="ECO:0000313" key="2">
    <source>
        <dbReference type="EMBL" id="MFC3765241.1"/>
    </source>
</evidence>
<protein>
    <submittedName>
        <fullName evidence="2">DUF1345 domain-containing protein</fullName>
    </submittedName>
</protein>
<feature type="transmembrane region" description="Helical" evidence="1">
    <location>
        <begin position="111"/>
        <end position="138"/>
    </location>
</feature>
<comment type="caution">
    <text evidence="2">The sequence shown here is derived from an EMBL/GenBank/DDBJ whole genome shotgun (WGS) entry which is preliminary data.</text>
</comment>
<reference evidence="3" key="1">
    <citation type="journal article" date="2019" name="Int. J. Syst. Evol. Microbiol.">
        <title>The Global Catalogue of Microorganisms (GCM) 10K type strain sequencing project: providing services to taxonomists for standard genome sequencing and annotation.</title>
        <authorList>
            <consortium name="The Broad Institute Genomics Platform"/>
            <consortium name="The Broad Institute Genome Sequencing Center for Infectious Disease"/>
            <person name="Wu L."/>
            <person name="Ma J."/>
        </authorList>
    </citation>
    <scope>NUCLEOTIDE SEQUENCE [LARGE SCALE GENOMIC DNA]</scope>
    <source>
        <strain evidence="3">CGMCC 4.7241</strain>
    </source>
</reference>
<sequence>MRWWNREFPRQSLASVLASPGLLIPGAGLVKLLAVWGLYAVAYLLLTWLTFRGHEPVKLRTVALATRAKHPVHRWIGTSPEQVSQVAAGIAMLATVQALPRAQTLDAPPTLVLGICVLAIVGSWVTLQTGFVVTYLRLYAETGGLEFPGEDEPNLIDFAYFAVSVGTTFGTTDVTVTQSRVRRQVLAHGVLAFFFNTLILAAAVTFVASYLTG</sequence>
<dbReference type="Proteomes" id="UP001595699">
    <property type="component" value="Unassembled WGS sequence"/>
</dbReference>
<organism evidence="2 3">
    <name type="scientific">Tenggerimyces flavus</name>
    <dbReference type="NCBI Taxonomy" id="1708749"/>
    <lineage>
        <taxon>Bacteria</taxon>
        <taxon>Bacillati</taxon>
        <taxon>Actinomycetota</taxon>
        <taxon>Actinomycetes</taxon>
        <taxon>Propionibacteriales</taxon>
        <taxon>Nocardioidaceae</taxon>
        <taxon>Tenggerimyces</taxon>
    </lineage>
</organism>